<dbReference type="InterPro" id="IPR002933">
    <property type="entry name" value="Peptidase_M20"/>
</dbReference>
<dbReference type="EMBL" id="ACHJ01000167">
    <property type="protein sequence ID" value="EEI16069.1"/>
    <property type="molecule type" value="Genomic_DNA"/>
</dbReference>
<dbReference type="InterPro" id="IPR011650">
    <property type="entry name" value="Peptidase_M20_dimer"/>
</dbReference>
<gene>
    <name evidence="5" type="primary">hipO</name>
    <name evidence="5" type="ORF">HMPREF0298_2164</name>
</gene>
<dbReference type="AlphaFoldDB" id="C0XUP4"/>
<comment type="caution">
    <text evidence="5">The sequence shown here is derived from an EMBL/GenBank/DDBJ whole genome shotgun (WGS) entry which is preliminary data.</text>
</comment>
<evidence type="ECO:0000313" key="5">
    <source>
        <dbReference type="EMBL" id="EEI16069.1"/>
    </source>
</evidence>
<reference evidence="5" key="1">
    <citation type="submission" date="2009-01" db="EMBL/GenBank/DDBJ databases">
        <authorList>
            <person name="Qin X."/>
            <person name="Bachman B."/>
            <person name="Battles P."/>
            <person name="Bell A."/>
            <person name="Bess C."/>
            <person name="Bickham C."/>
            <person name="Chaboub L."/>
            <person name="Chen D."/>
            <person name="Coyle M."/>
            <person name="Deiros D.R."/>
            <person name="Dinh H."/>
            <person name="Forbes L."/>
            <person name="Fowler G."/>
            <person name="Francisco L."/>
            <person name="Fu Q."/>
            <person name="Gubbala S."/>
            <person name="Hale W."/>
            <person name="Han Y."/>
            <person name="Hemphill L."/>
            <person name="Highlander S.K."/>
            <person name="Hirani K."/>
            <person name="Hogues M."/>
            <person name="Jackson L."/>
            <person name="Jakkamsetti A."/>
            <person name="Javaid M."/>
            <person name="Jiang H."/>
            <person name="Korchina V."/>
            <person name="Kovar C."/>
            <person name="Lara F."/>
            <person name="Lee S."/>
            <person name="Mata R."/>
            <person name="Mathew T."/>
            <person name="Moen C."/>
            <person name="Morales K."/>
            <person name="Munidasa M."/>
            <person name="Nazareth L."/>
            <person name="Ngo R."/>
            <person name="Nguyen L."/>
            <person name="Okwuonu G."/>
            <person name="Ongeri F."/>
            <person name="Patil S."/>
            <person name="Petrosino J."/>
            <person name="Pham C."/>
            <person name="Pham P."/>
            <person name="Pu L.-L."/>
            <person name="Puazo M."/>
            <person name="Raj R."/>
            <person name="Reid J."/>
            <person name="Rouhana J."/>
            <person name="Saada N."/>
            <person name="Shang Y."/>
            <person name="Simmons D."/>
            <person name="Thornton R."/>
            <person name="Warren J."/>
            <person name="Weissenberger G."/>
            <person name="Zhang J."/>
            <person name="Zhang L."/>
            <person name="Zhou C."/>
            <person name="Zhu D."/>
            <person name="Muzny D."/>
            <person name="Worley K."/>
            <person name="Gibbs R."/>
        </authorList>
    </citation>
    <scope>NUCLEOTIDE SEQUENCE [LARGE SCALE GENOMIC DNA]</scope>
    <source>
        <strain evidence="5">DSM 44291</strain>
    </source>
</reference>
<sequence>MSFNIAQVRSILSDLDATRSEREELYKHFHQHPELSMQEVETANRIAAELESRGISYQRVGETGLVATITNGDGPVVAARADIDALPLKEDSGKSYQSTAPQVDKESGAEVPTSHACGHDVHLMSLLGALEAFHNHPDQWSGTFVGVLQPAEETAEGARDMLDNGVADVMPAPDVYLGQHVLGSLPGGAVGTRRGAVLSQAFSVKVKVYGKGSHGAMPELGVDPVVLASTIVLRLQTIVSREVVAKDTAVVTVGALNAGSKSNIIPASAKLLINTRAYNQQVSDHIKEAIERIVRAECEAARSPQEPEFSYYDIYPLTDNDPATTDTVRAAFDEYFGELSVDLDAVPASEDFSVIPRELGVPYTFWGLGGFADQANAPGNHNPAFAPDLQPTLDRGVEAIVVAAAAWLTS</sequence>
<feature type="region of interest" description="Disordered" evidence="3">
    <location>
        <begin position="90"/>
        <end position="113"/>
    </location>
</feature>
<keyword evidence="2" id="KW-0464">Manganese</keyword>
<dbReference type="OrthoDB" id="9777385at2"/>
<evidence type="ECO:0000259" key="4">
    <source>
        <dbReference type="Pfam" id="PF07687"/>
    </source>
</evidence>
<protein>
    <submittedName>
        <fullName evidence="5">Amidohydrolase</fullName>
        <ecNumber evidence="5">3.5.1.32</ecNumber>
    </submittedName>
</protein>
<keyword evidence="1 5" id="KW-0378">Hydrolase</keyword>
<dbReference type="GO" id="GO:0046872">
    <property type="term" value="F:metal ion binding"/>
    <property type="evidence" value="ECO:0007669"/>
    <property type="project" value="UniProtKB-KW"/>
</dbReference>
<dbReference type="Pfam" id="PF07687">
    <property type="entry name" value="M20_dimer"/>
    <property type="match status" value="1"/>
</dbReference>
<dbReference type="PANTHER" id="PTHR11014">
    <property type="entry name" value="PEPTIDASE M20 FAMILY MEMBER"/>
    <property type="match status" value="1"/>
</dbReference>
<keyword evidence="2" id="KW-0479">Metal-binding</keyword>
<dbReference type="InterPro" id="IPR036264">
    <property type="entry name" value="Bact_exopeptidase_dim_dom"/>
</dbReference>
<dbReference type="STRING" id="525263.HMPREF0298_2164"/>
<accession>C0XUP4</accession>
<dbReference type="GO" id="GO:0019877">
    <property type="term" value="P:diaminopimelate biosynthetic process"/>
    <property type="evidence" value="ECO:0007669"/>
    <property type="project" value="UniProtKB-ARBA"/>
</dbReference>
<feature type="binding site" evidence="2">
    <location>
        <position position="119"/>
    </location>
    <ligand>
        <name>Mn(2+)</name>
        <dbReference type="ChEBI" id="CHEBI:29035"/>
        <label>2</label>
    </ligand>
</feature>
<evidence type="ECO:0000256" key="1">
    <source>
        <dbReference type="ARBA" id="ARBA00022801"/>
    </source>
</evidence>
<feature type="binding site" evidence="2">
    <location>
        <position position="117"/>
    </location>
    <ligand>
        <name>Mn(2+)</name>
        <dbReference type="ChEBI" id="CHEBI:29035"/>
        <label>2</label>
    </ligand>
</feature>
<dbReference type="HOGENOM" id="CLU_023257_6_0_11"/>
<comment type="cofactor">
    <cofactor evidence="2">
        <name>Mn(2+)</name>
        <dbReference type="ChEBI" id="CHEBI:29035"/>
    </cofactor>
    <text evidence="2">The Mn(2+) ion enhances activity.</text>
</comment>
<proteinExistence type="predicted"/>
<name>C0XUP4_CORLD</name>
<dbReference type="Proteomes" id="UP000006196">
    <property type="component" value="Unassembled WGS sequence"/>
</dbReference>
<evidence type="ECO:0000256" key="3">
    <source>
        <dbReference type="SAM" id="MobiDB-lite"/>
    </source>
</evidence>
<dbReference type="RefSeq" id="WP_006839457.1">
    <property type="nucleotide sequence ID" value="NZ_GG667191.1"/>
</dbReference>
<evidence type="ECO:0000256" key="2">
    <source>
        <dbReference type="PIRSR" id="PIRSR005962-1"/>
    </source>
</evidence>
<dbReference type="PIRSF" id="PIRSF005962">
    <property type="entry name" value="Pept_M20D_amidohydro"/>
    <property type="match status" value="1"/>
</dbReference>
<dbReference type="SUPFAM" id="SSF55031">
    <property type="entry name" value="Bacterial exopeptidase dimerisation domain"/>
    <property type="match status" value="1"/>
</dbReference>
<dbReference type="Gene3D" id="3.30.70.360">
    <property type="match status" value="1"/>
</dbReference>
<evidence type="ECO:0000313" key="6">
    <source>
        <dbReference type="Proteomes" id="UP000006196"/>
    </source>
</evidence>
<dbReference type="Pfam" id="PF01546">
    <property type="entry name" value="Peptidase_M20"/>
    <property type="match status" value="1"/>
</dbReference>
<dbReference type="GO" id="GO:0050118">
    <property type="term" value="F:N-acetyldiaminopimelate deacetylase activity"/>
    <property type="evidence" value="ECO:0007669"/>
    <property type="project" value="UniProtKB-ARBA"/>
</dbReference>
<feature type="binding site" evidence="2">
    <location>
        <position position="180"/>
    </location>
    <ligand>
        <name>Mn(2+)</name>
        <dbReference type="ChEBI" id="CHEBI:29035"/>
        <label>2</label>
    </ligand>
</feature>
<dbReference type="SUPFAM" id="SSF53187">
    <property type="entry name" value="Zn-dependent exopeptidases"/>
    <property type="match status" value="1"/>
</dbReference>
<dbReference type="GO" id="GO:0047980">
    <property type="term" value="F:hippurate hydrolase activity"/>
    <property type="evidence" value="ECO:0007669"/>
    <property type="project" value="UniProtKB-EC"/>
</dbReference>
<feature type="binding site" evidence="2">
    <location>
        <position position="153"/>
    </location>
    <ligand>
        <name>Mn(2+)</name>
        <dbReference type="ChEBI" id="CHEBI:29035"/>
        <label>2</label>
    </ligand>
</feature>
<dbReference type="EC" id="3.5.1.32" evidence="5"/>
<dbReference type="Gene3D" id="3.40.630.10">
    <property type="entry name" value="Zn peptidases"/>
    <property type="match status" value="1"/>
</dbReference>
<organism evidence="5 6">
    <name type="scientific">Corynebacterium lipophiloflavum (strain ATCC 700352 / DSM 44291 / CCUG 37336 / JCM 10383 / DMMZ 1944)</name>
    <dbReference type="NCBI Taxonomy" id="525263"/>
    <lineage>
        <taxon>Bacteria</taxon>
        <taxon>Bacillati</taxon>
        <taxon>Actinomycetota</taxon>
        <taxon>Actinomycetes</taxon>
        <taxon>Mycobacteriales</taxon>
        <taxon>Corynebacteriaceae</taxon>
        <taxon>Corynebacterium</taxon>
    </lineage>
</organism>
<dbReference type="NCBIfam" id="TIGR01891">
    <property type="entry name" value="amidohydrolases"/>
    <property type="match status" value="1"/>
</dbReference>
<keyword evidence="6" id="KW-1185">Reference proteome</keyword>
<dbReference type="InterPro" id="IPR017439">
    <property type="entry name" value="Amidohydrolase"/>
</dbReference>
<feature type="domain" description="Peptidase M20 dimerisation" evidence="4">
    <location>
        <begin position="202"/>
        <end position="299"/>
    </location>
</feature>
<dbReference type="FunFam" id="3.30.70.360:FF:000001">
    <property type="entry name" value="N-acetyldiaminopimelate deacetylase"/>
    <property type="match status" value="1"/>
</dbReference>
<feature type="binding site" evidence="2">
    <location>
        <position position="381"/>
    </location>
    <ligand>
        <name>Mn(2+)</name>
        <dbReference type="ChEBI" id="CHEBI:29035"/>
        <label>2</label>
    </ligand>
</feature>
<dbReference type="eggNOG" id="COG1473">
    <property type="taxonomic scope" value="Bacteria"/>
</dbReference>
<dbReference type="PANTHER" id="PTHR11014:SF63">
    <property type="entry name" value="METALLOPEPTIDASE, PUTATIVE (AFU_ORTHOLOGUE AFUA_6G09600)-RELATED"/>
    <property type="match status" value="1"/>
</dbReference>